<dbReference type="GeneID" id="110988322"/>
<feature type="transmembrane region" description="Helical" evidence="10">
    <location>
        <begin position="102"/>
        <end position="125"/>
    </location>
</feature>
<comment type="similarity">
    <text evidence="8">Belongs to the G-protein coupled receptor 1 family.</text>
</comment>
<dbReference type="PANTHER" id="PTHR24243">
    <property type="entry name" value="G-PROTEIN COUPLED RECEPTOR"/>
    <property type="match status" value="1"/>
</dbReference>
<evidence type="ECO:0000256" key="5">
    <source>
        <dbReference type="ARBA" id="ARBA00023136"/>
    </source>
</evidence>
<dbReference type="GO" id="GO:0004930">
    <property type="term" value="F:G protein-coupled receptor activity"/>
    <property type="evidence" value="ECO:0007669"/>
    <property type="project" value="UniProtKB-KW"/>
</dbReference>
<dbReference type="KEGG" id="aplc:110988322"/>
<dbReference type="GO" id="GO:0005886">
    <property type="term" value="C:plasma membrane"/>
    <property type="evidence" value="ECO:0007669"/>
    <property type="project" value="TreeGrafter"/>
</dbReference>
<keyword evidence="12" id="KW-1185">Reference proteome</keyword>
<comment type="subcellular location">
    <subcellularLocation>
        <location evidence="1">Membrane</location>
        <topology evidence="1">Multi-pass membrane protein</topology>
    </subcellularLocation>
</comment>
<keyword evidence="4 8" id="KW-0297">G-protein coupled receptor</keyword>
<sequence length="459" mass="52080">MMRIYSILRLRSSLNTPVLHFSILVCRNVIEMGSDTSTLQCTTADIKVLTSTNSSRFMYADVQKVMTSYVLPCILLVGLLGNSAFLFVVARVRSMRTVTNFYLANLAVADMVFLTIVIIGRVYTLAVYGVPNDVLGVAGCVADNLFVYIFHFAGLFLITFMSLERYIAVCHPLRHRLISGRGCTAKLVLACWLTSTALAAVLIPTSVRFIQYCVRWPLEDSVLYQNFPEVIGQCLGLDEPWVNPLLHLTQTIPFFMALFGNSYFYARIVFKLNKRNSSSDRQRVIRTRNHVALMLVANGSVFFLTLTAFQVTSMILFVENFLEVEIIPYDIRYNLFEANRVLLYANSAVNPIVYTVTNARYRQAFRRAFRPARWGKRRGENSTIFSTFPDYYSQYHINSGGLAPIPRPKSPPKSPMVARPATYSNACFDPIETVTPKPDENEEDWDEQLPQGQQNLKCE</sequence>
<proteinExistence type="inferred from homology"/>
<dbReference type="SUPFAM" id="SSF81321">
    <property type="entry name" value="Family A G protein-coupled receptor-like"/>
    <property type="match status" value="1"/>
</dbReference>
<keyword evidence="5 10" id="KW-0472">Membrane</keyword>
<dbReference type="PRINTS" id="PR00237">
    <property type="entry name" value="GPCRRHODOPSN"/>
</dbReference>
<dbReference type="PROSITE" id="PS50262">
    <property type="entry name" value="G_PROTEIN_RECEP_F1_2"/>
    <property type="match status" value="1"/>
</dbReference>
<feature type="transmembrane region" description="Helical" evidence="10">
    <location>
        <begin position="291"/>
        <end position="318"/>
    </location>
</feature>
<keyword evidence="3 10" id="KW-1133">Transmembrane helix</keyword>
<feature type="transmembrane region" description="Helical" evidence="10">
    <location>
        <begin position="251"/>
        <end position="270"/>
    </location>
</feature>
<feature type="compositionally biased region" description="Polar residues" evidence="9">
    <location>
        <begin position="450"/>
        <end position="459"/>
    </location>
</feature>
<evidence type="ECO:0000256" key="8">
    <source>
        <dbReference type="RuleBase" id="RU000688"/>
    </source>
</evidence>
<evidence type="ECO:0000256" key="10">
    <source>
        <dbReference type="SAM" id="Phobius"/>
    </source>
</evidence>
<accession>A0A8B7ZR80</accession>
<evidence type="ECO:0000256" key="4">
    <source>
        <dbReference type="ARBA" id="ARBA00023040"/>
    </source>
</evidence>
<dbReference type="Pfam" id="PF00001">
    <property type="entry name" value="7tm_1"/>
    <property type="match status" value="1"/>
</dbReference>
<dbReference type="Gene3D" id="1.20.1070.10">
    <property type="entry name" value="Rhodopsin 7-helix transmembrane proteins"/>
    <property type="match status" value="1"/>
</dbReference>
<keyword evidence="7 8" id="KW-0807">Transducer</keyword>
<keyword evidence="2 8" id="KW-0812">Transmembrane</keyword>
<feature type="region of interest" description="Disordered" evidence="9">
    <location>
        <begin position="403"/>
        <end position="459"/>
    </location>
</feature>
<feature type="compositionally biased region" description="Pro residues" evidence="9">
    <location>
        <begin position="405"/>
        <end position="414"/>
    </location>
</feature>
<dbReference type="PANTHER" id="PTHR24243:SF208">
    <property type="entry name" value="PYROKININ-1 RECEPTOR"/>
    <property type="match status" value="1"/>
</dbReference>
<feature type="transmembrane region" description="Helical" evidence="10">
    <location>
        <begin position="145"/>
        <end position="167"/>
    </location>
</feature>
<reference evidence="13" key="1">
    <citation type="submission" date="2025-08" db="UniProtKB">
        <authorList>
            <consortium name="RefSeq"/>
        </authorList>
    </citation>
    <scope>IDENTIFICATION</scope>
</reference>
<dbReference type="PROSITE" id="PS00237">
    <property type="entry name" value="G_PROTEIN_RECEP_F1_1"/>
    <property type="match status" value="1"/>
</dbReference>
<dbReference type="Proteomes" id="UP000694845">
    <property type="component" value="Unplaced"/>
</dbReference>
<evidence type="ECO:0000256" key="9">
    <source>
        <dbReference type="SAM" id="MobiDB-lite"/>
    </source>
</evidence>
<dbReference type="RefSeq" id="XP_022107390.1">
    <property type="nucleotide sequence ID" value="XM_022251698.1"/>
</dbReference>
<evidence type="ECO:0000259" key="11">
    <source>
        <dbReference type="PROSITE" id="PS50262"/>
    </source>
</evidence>
<dbReference type="CDD" id="cd00637">
    <property type="entry name" value="7tm_classA_rhodopsin-like"/>
    <property type="match status" value="1"/>
</dbReference>
<keyword evidence="6 8" id="KW-0675">Receptor</keyword>
<organism evidence="12 13">
    <name type="scientific">Acanthaster planci</name>
    <name type="common">Crown-of-thorns starfish</name>
    <dbReference type="NCBI Taxonomy" id="133434"/>
    <lineage>
        <taxon>Eukaryota</taxon>
        <taxon>Metazoa</taxon>
        <taxon>Echinodermata</taxon>
        <taxon>Eleutherozoa</taxon>
        <taxon>Asterozoa</taxon>
        <taxon>Asteroidea</taxon>
        <taxon>Valvatacea</taxon>
        <taxon>Valvatida</taxon>
        <taxon>Acanthasteridae</taxon>
        <taxon>Acanthaster</taxon>
    </lineage>
</organism>
<gene>
    <name evidence="13" type="primary">LOC110988322</name>
</gene>
<evidence type="ECO:0000256" key="1">
    <source>
        <dbReference type="ARBA" id="ARBA00004141"/>
    </source>
</evidence>
<feature type="transmembrane region" description="Helical" evidence="10">
    <location>
        <begin position="187"/>
        <end position="210"/>
    </location>
</feature>
<evidence type="ECO:0000256" key="7">
    <source>
        <dbReference type="ARBA" id="ARBA00023224"/>
    </source>
</evidence>
<name>A0A8B7ZR80_ACAPL</name>
<dbReference type="InterPro" id="IPR017452">
    <property type="entry name" value="GPCR_Rhodpsn_7TM"/>
</dbReference>
<evidence type="ECO:0000313" key="13">
    <source>
        <dbReference type="RefSeq" id="XP_022107390.1"/>
    </source>
</evidence>
<feature type="domain" description="G-protein coupled receptors family 1 profile" evidence="11">
    <location>
        <begin position="81"/>
        <end position="354"/>
    </location>
</feature>
<protein>
    <submittedName>
        <fullName evidence="13">Neuromedin-U receptor 2-like</fullName>
    </submittedName>
</protein>
<evidence type="ECO:0000313" key="12">
    <source>
        <dbReference type="Proteomes" id="UP000694845"/>
    </source>
</evidence>
<dbReference type="OMA" id="SMILFVE"/>
<evidence type="ECO:0000256" key="3">
    <source>
        <dbReference type="ARBA" id="ARBA00022989"/>
    </source>
</evidence>
<dbReference type="OrthoDB" id="5975390at2759"/>
<dbReference type="InterPro" id="IPR000276">
    <property type="entry name" value="GPCR_Rhodpsn"/>
</dbReference>
<dbReference type="AlphaFoldDB" id="A0A8B7ZR80"/>
<dbReference type="SMART" id="SM01381">
    <property type="entry name" value="7TM_GPCR_Srsx"/>
    <property type="match status" value="1"/>
</dbReference>
<evidence type="ECO:0000256" key="6">
    <source>
        <dbReference type="ARBA" id="ARBA00023170"/>
    </source>
</evidence>
<feature type="transmembrane region" description="Helical" evidence="10">
    <location>
        <begin position="69"/>
        <end position="90"/>
    </location>
</feature>
<evidence type="ECO:0000256" key="2">
    <source>
        <dbReference type="ARBA" id="ARBA00022692"/>
    </source>
</evidence>